<reference evidence="2 3" key="1">
    <citation type="journal article" date="2015" name="Genome Announc.">
        <title>Expanding the biotechnology potential of lactobacilli through comparative genomics of 213 strains and associated genera.</title>
        <authorList>
            <person name="Sun Z."/>
            <person name="Harris H.M."/>
            <person name="McCann A."/>
            <person name="Guo C."/>
            <person name="Argimon S."/>
            <person name="Zhang W."/>
            <person name="Yang X."/>
            <person name="Jeffery I.B."/>
            <person name="Cooney J.C."/>
            <person name="Kagawa T.F."/>
            <person name="Liu W."/>
            <person name="Song Y."/>
            <person name="Salvetti E."/>
            <person name="Wrobel A."/>
            <person name="Rasinkangas P."/>
            <person name="Parkhill J."/>
            <person name="Rea M.C."/>
            <person name="O'Sullivan O."/>
            <person name="Ritari J."/>
            <person name="Douillard F.P."/>
            <person name="Paul Ross R."/>
            <person name="Yang R."/>
            <person name="Briner A.E."/>
            <person name="Felis G.E."/>
            <person name="de Vos W.M."/>
            <person name="Barrangou R."/>
            <person name="Klaenhammer T.R."/>
            <person name="Caufield P.W."/>
            <person name="Cui Y."/>
            <person name="Zhang H."/>
            <person name="O'Toole P.W."/>
        </authorList>
    </citation>
    <scope>NUCLEOTIDE SEQUENCE [LARGE SCALE GENOMIC DNA]</scope>
    <source>
        <strain evidence="2 3">DSM 19904</strain>
    </source>
</reference>
<evidence type="ECO:0000256" key="1">
    <source>
        <dbReference type="SAM" id="MobiDB-lite"/>
    </source>
</evidence>
<evidence type="ECO:0000313" key="3">
    <source>
        <dbReference type="Proteomes" id="UP000051581"/>
    </source>
</evidence>
<protein>
    <recommendedName>
        <fullName evidence="4">SpoVT-AbrB domain-containing protein</fullName>
    </recommendedName>
</protein>
<gene>
    <name evidence="2" type="ORF">FD17_GL002357</name>
</gene>
<feature type="compositionally biased region" description="Basic and acidic residues" evidence="1">
    <location>
        <begin position="49"/>
        <end position="70"/>
    </location>
</feature>
<dbReference type="NCBIfam" id="NF047400">
    <property type="entry name" value="MazE_PemI_antitoxin"/>
    <property type="match status" value="1"/>
</dbReference>
<comment type="caution">
    <text evidence="2">The sequence shown here is derived from an EMBL/GenBank/DDBJ whole genome shotgun (WGS) entry which is preliminary data.</text>
</comment>
<dbReference type="PATRIC" id="fig|1423808.3.peg.2399"/>
<dbReference type="OrthoDB" id="71707at2"/>
<dbReference type="AlphaFoldDB" id="A0A0R1L894"/>
<keyword evidence="3" id="KW-1185">Reference proteome</keyword>
<feature type="region of interest" description="Disordered" evidence="1">
    <location>
        <begin position="47"/>
        <end position="70"/>
    </location>
</feature>
<organism evidence="2 3">
    <name type="scientific">Lentilactobacillus sunkii DSM 19904</name>
    <dbReference type="NCBI Taxonomy" id="1423808"/>
    <lineage>
        <taxon>Bacteria</taxon>
        <taxon>Bacillati</taxon>
        <taxon>Bacillota</taxon>
        <taxon>Bacilli</taxon>
        <taxon>Lactobacillales</taxon>
        <taxon>Lactobacillaceae</taxon>
        <taxon>Lentilactobacillus</taxon>
    </lineage>
</organism>
<evidence type="ECO:0000313" key="2">
    <source>
        <dbReference type="EMBL" id="KRK88666.1"/>
    </source>
</evidence>
<name>A0A0R1L894_9LACO</name>
<dbReference type="EMBL" id="AZEA01000007">
    <property type="protein sequence ID" value="KRK88666.1"/>
    <property type="molecule type" value="Genomic_DNA"/>
</dbReference>
<sequence length="70" mass="7954">MKVREQGNSLVVTVPKKFGIKSGTEVIAVKGKDGSFTYIPKMKNPFTDKNVHFEHDHEEFDDDTTGREEI</sequence>
<accession>A0A0R1L894</accession>
<dbReference type="RefSeq" id="WP_057824657.1">
    <property type="nucleotide sequence ID" value="NZ_AZEA01000007.1"/>
</dbReference>
<dbReference type="Proteomes" id="UP000051581">
    <property type="component" value="Unassembled WGS sequence"/>
</dbReference>
<proteinExistence type="predicted"/>
<evidence type="ECO:0008006" key="4">
    <source>
        <dbReference type="Google" id="ProtNLM"/>
    </source>
</evidence>